<dbReference type="OrthoDB" id="365492at2759"/>
<dbReference type="InterPro" id="IPR003864">
    <property type="entry name" value="CSC1/OSCA1-like_7TM"/>
</dbReference>
<feature type="transmembrane region" description="Helical" evidence="9">
    <location>
        <begin position="666"/>
        <end position="688"/>
    </location>
</feature>
<dbReference type="GO" id="GO:0005886">
    <property type="term" value="C:plasma membrane"/>
    <property type="evidence" value="ECO:0007669"/>
    <property type="project" value="TreeGrafter"/>
</dbReference>
<feature type="transmembrane region" description="Helical" evidence="9">
    <location>
        <begin position="12"/>
        <end position="32"/>
    </location>
</feature>
<name>A0A078ALJ1_STYLE</name>
<dbReference type="InParanoid" id="A0A078ALJ1"/>
<dbReference type="InterPro" id="IPR032880">
    <property type="entry name" value="CSC1/OSCA1-like_N"/>
</dbReference>
<feature type="domain" description="CSC1/OSCA1-like cytosolic" evidence="12">
    <location>
        <begin position="386"/>
        <end position="564"/>
    </location>
</feature>
<evidence type="ECO:0000256" key="6">
    <source>
        <dbReference type="ARBA" id="ARBA00023136"/>
    </source>
</evidence>
<feature type="transmembrane region" description="Helical" evidence="9">
    <location>
        <begin position="624"/>
        <end position="646"/>
    </location>
</feature>
<reference evidence="13 14" key="1">
    <citation type="submission" date="2014-06" db="EMBL/GenBank/DDBJ databases">
        <authorList>
            <person name="Swart Estienne"/>
        </authorList>
    </citation>
    <scope>NUCLEOTIDE SEQUENCE [LARGE SCALE GENOMIC DNA]</scope>
    <source>
        <strain evidence="13 14">130c</strain>
    </source>
</reference>
<evidence type="ECO:0000256" key="4">
    <source>
        <dbReference type="ARBA" id="ARBA00022692"/>
    </source>
</evidence>
<dbReference type="OMA" id="HEPMEWI"/>
<dbReference type="EMBL" id="CCKQ01011202">
    <property type="protein sequence ID" value="CDW82741.1"/>
    <property type="molecule type" value="Genomic_DNA"/>
</dbReference>
<feature type="transmembrane region" description="Helical" evidence="9">
    <location>
        <begin position="339"/>
        <end position="360"/>
    </location>
</feature>
<dbReference type="PANTHER" id="PTHR13018:SF5">
    <property type="entry name" value="RE44586P"/>
    <property type="match status" value="1"/>
</dbReference>
<evidence type="ECO:0000256" key="8">
    <source>
        <dbReference type="SAM" id="MobiDB-lite"/>
    </source>
</evidence>
<feature type="transmembrane region" description="Helical" evidence="9">
    <location>
        <begin position="855"/>
        <end position="877"/>
    </location>
</feature>
<accession>A0A078ALJ1</accession>
<dbReference type="Pfam" id="PF02714">
    <property type="entry name" value="RSN1_7TM"/>
    <property type="match status" value="1"/>
</dbReference>
<feature type="region of interest" description="Disordered" evidence="8">
    <location>
        <begin position="105"/>
        <end position="145"/>
    </location>
</feature>
<evidence type="ECO:0000256" key="9">
    <source>
        <dbReference type="SAM" id="Phobius"/>
    </source>
</evidence>
<keyword evidence="6 9" id="KW-0472">Membrane</keyword>
<feature type="domain" description="CSC1/OSCA1-like N-terminal transmembrane" evidence="11">
    <location>
        <begin position="245"/>
        <end position="357"/>
    </location>
</feature>
<evidence type="ECO:0000259" key="11">
    <source>
        <dbReference type="Pfam" id="PF13967"/>
    </source>
</evidence>
<feature type="compositionally biased region" description="Basic and acidic residues" evidence="8">
    <location>
        <begin position="182"/>
        <end position="202"/>
    </location>
</feature>
<dbReference type="GO" id="GO:0005227">
    <property type="term" value="F:calcium-activated cation channel activity"/>
    <property type="evidence" value="ECO:0007669"/>
    <property type="project" value="InterPro"/>
</dbReference>
<keyword evidence="7" id="KW-0175">Coiled coil</keyword>
<dbReference type="Proteomes" id="UP000039865">
    <property type="component" value="Unassembled WGS sequence"/>
</dbReference>
<dbReference type="Pfam" id="PF13967">
    <property type="entry name" value="RSN1_TM"/>
    <property type="match status" value="1"/>
</dbReference>
<dbReference type="Pfam" id="PF14703">
    <property type="entry name" value="PHM7_cyt"/>
    <property type="match status" value="1"/>
</dbReference>
<feature type="region of interest" description="Disordered" evidence="8">
    <location>
        <begin position="171"/>
        <end position="202"/>
    </location>
</feature>
<comment type="similarity">
    <text evidence="2">Belongs to the CSC1 (TC 1.A.17) family.</text>
</comment>
<feature type="domain" description="CSC1/OSCA1-like 7TM region" evidence="10">
    <location>
        <begin position="577"/>
        <end position="847"/>
    </location>
</feature>
<evidence type="ECO:0000256" key="7">
    <source>
        <dbReference type="SAM" id="Coils"/>
    </source>
</evidence>
<evidence type="ECO:0000259" key="12">
    <source>
        <dbReference type="Pfam" id="PF14703"/>
    </source>
</evidence>
<dbReference type="InterPro" id="IPR027815">
    <property type="entry name" value="CSC1/OSCA1-like_cyt"/>
</dbReference>
<organism evidence="13 14">
    <name type="scientific">Stylonychia lemnae</name>
    <name type="common">Ciliate</name>
    <dbReference type="NCBI Taxonomy" id="5949"/>
    <lineage>
        <taxon>Eukaryota</taxon>
        <taxon>Sar</taxon>
        <taxon>Alveolata</taxon>
        <taxon>Ciliophora</taxon>
        <taxon>Intramacronucleata</taxon>
        <taxon>Spirotrichea</taxon>
        <taxon>Stichotrichia</taxon>
        <taxon>Sporadotrichida</taxon>
        <taxon>Oxytrichidae</taxon>
        <taxon>Stylonychinae</taxon>
        <taxon>Stylonychia</taxon>
    </lineage>
</organism>
<feature type="transmembrane region" description="Helical" evidence="9">
    <location>
        <begin position="775"/>
        <end position="801"/>
    </location>
</feature>
<dbReference type="PANTHER" id="PTHR13018">
    <property type="entry name" value="PROBABLE MEMBRANE PROTEIN DUF221-RELATED"/>
    <property type="match status" value="1"/>
</dbReference>
<dbReference type="AlphaFoldDB" id="A0A078ALJ1"/>
<feature type="coiled-coil region" evidence="7">
    <location>
        <begin position="905"/>
        <end position="932"/>
    </location>
</feature>
<evidence type="ECO:0000259" key="10">
    <source>
        <dbReference type="Pfam" id="PF02714"/>
    </source>
</evidence>
<keyword evidence="4 9" id="KW-0812">Transmembrane</keyword>
<keyword evidence="5 9" id="KW-1133">Transmembrane helix</keyword>
<dbReference type="InterPro" id="IPR045122">
    <property type="entry name" value="Csc1-like"/>
</dbReference>
<feature type="transmembrane region" description="Helical" evidence="9">
    <location>
        <begin position="577"/>
        <end position="596"/>
    </location>
</feature>
<comment type="subcellular location">
    <subcellularLocation>
        <location evidence="1">Membrane</location>
        <topology evidence="1">Multi-pass membrane protein</topology>
    </subcellularLocation>
</comment>
<protein>
    <submittedName>
        <fullName evidence="13">Integral membrane protein</fullName>
    </submittedName>
</protein>
<feature type="transmembrane region" description="Helical" evidence="9">
    <location>
        <begin position="285"/>
        <end position="302"/>
    </location>
</feature>
<keyword evidence="3" id="KW-0813">Transport</keyword>
<sequence length="986" mass="114341">MAFVDLNTLNVLTVLFIDMGGAIIIFLGFLYVRSLRGDRKIVRSSFTNKMVTEVVFEESQLENSKADEEGVTNRLLNEKDKQNYLLIDTKPRNEELRKSKNWWLSSDSDQSQDHGRSGKTGGKNAISTYTLGQSQKETSNKGLRESELPLLRHQQRLVSIDIEKPKITPYNKESEAEEEKQEIEFERESEAPKKIETNQSEKEQAQGAFRKFSILQKFRKFKHKQNHPSQGGINKETVTTDGDDQPSGMLDWLHILRGMKDQDLKLICGTDAALFIVFQRLAAKFFALLTIINFAVFIPLYVTGFPQDPADVQDPNGDTCLVALTTIMNITGNDTKVTIVYFLINSIYLGAALGFMYFYWKRSVEWRYKKHSHKQQFVDHDIALHSIMVTGINNNIDMQSAREHIDLVFHKLFPDGRVISTRIIGKSDRLYTMALRLKEHKKYYRFYRRANRQARNEGDDTRKMFYKNKGCCKGLTKFDAEEYFKKKIRKRCLQIKSTEDQLQKINGGIGFVNFISNLQVKQCLHKNFKNLLQSNLTEEEITKTQANTWTIRQAPSQSDIIWENIYNNDILTIIKSYFLIVVLFVTCVLIVTPVSILDNLQPILNFIFAEIGETNIISVMIQTYISPIILLIFNSGIVPVLIDIVAALEGHKLKSLKQLGIMRKNFFFMLMNVVFLQLTAQATVLSFLDYSLGNQFFDLPKALGKNLVNNNYFFLRFTIQLTFISNGIQLLDIPHHSIKILKYAIYKIKQKKEIIKQPFVDNFAYDLGYYQSQTIVVFALGLIFSGTMPLISLFATMFFGIRYYIEKYNLTFAYNKEFEGGGVIKKQVIPFMMLSIYLFEFLNLGYFTFKFGDVFFKWGLAFIAGQTLLMIFLNTLYSTKKRRQRADLASQVEQLNSALTIEEYHKQNQKMLRQEEDEMMKMEKDNKEKNKIQQFIDTNVLLSTERRLTLANQQILSEQNTEILKQAYRHPFEKIPQSYFDPNLGY</sequence>
<evidence type="ECO:0000256" key="2">
    <source>
        <dbReference type="ARBA" id="ARBA00007779"/>
    </source>
</evidence>
<feature type="transmembrane region" description="Helical" evidence="9">
    <location>
        <begin position="828"/>
        <end position="849"/>
    </location>
</feature>
<evidence type="ECO:0000256" key="5">
    <source>
        <dbReference type="ARBA" id="ARBA00022989"/>
    </source>
</evidence>
<evidence type="ECO:0000256" key="3">
    <source>
        <dbReference type="ARBA" id="ARBA00022448"/>
    </source>
</evidence>
<evidence type="ECO:0000256" key="1">
    <source>
        <dbReference type="ARBA" id="ARBA00004141"/>
    </source>
</evidence>
<evidence type="ECO:0000313" key="14">
    <source>
        <dbReference type="Proteomes" id="UP000039865"/>
    </source>
</evidence>
<gene>
    <name evidence="13" type="primary">Contig15921.g16972</name>
    <name evidence="13" type="ORF">STYLEM_11776</name>
</gene>
<feature type="compositionally biased region" description="Polar residues" evidence="8">
    <location>
        <begin position="125"/>
        <end position="137"/>
    </location>
</feature>
<keyword evidence="14" id="KW-1185">Reference proteome</keyword>
<proteinExistence type="inferred from homology"/>
<evidence type="ECO:0000313" key="13">
    <source>
        <dbReference type="EMBL" id="CDW82741.1"/>
    </source>
</evidence>